<dbReference type="InterPro" id="IPR017740">
    <property type="entry name" value="TssA-like"/>
</dbReference>
<dbReference type="InterPro" id="IPR010657">
    <property type="entry name" value="ImpA_N"/>
</dbReference>
<evidence type="ECO:0000313" key="2">
    <source>
        <dbReference type="EMBL" id="KAA6125221.1"/>
    </source>
</evidence>
<dbReference type="PANTHER" id="PTHR37951:SF1">
    <property type="entry name" value="TYPE VI SECRETION SYSTEM COMPONENT TSSA1"/>
    <property type="match status" value="1"/>
</dbReference>
<sequence>MATLSFDRLLQPVPGDDPCGEDLLFSAEFDRIQEARRFDDPSLDQGEWVTELKEADWRQVVELSTRLLSERTKDLRLAVWLTEALAKTRGFAGLRDGYTLAAQLCEAFWSGLHPRADEEDLEYRTGSVAWLATRSRQLIREIPLVDEAAGGYGYVDWEVATALTEAIRRDPDHADELAEGKVTQEAFEAARKATPADFHVALLQDVVSCQQALARLSDVLDAKAGEHAPSFRQAREALEAVRALVERFVGKPAAPAAGANEAGQAAIPTAVGRAEAPAVSGQGAAAVSGPIRTRQQALAQLREVADFFRRTEPHSPVAYLAARAAKWGEMPLHAWLRTVVKDDATLSQIEELLGVMPDAESDSSH</sequence>
<dbReference type="PANTHER" id="PTHR37951">
    <property type="entry name" value="CYTOPLASMIC PROTEIN-RELATED"/>
    <property type="match status" value="1"/>
</dbReference>
<proteinExistence type="predicted"/>
<comment type="caution">
    <text evidence="2">The sequence shown here is derived from an EMBL/GenBank/DDBJ whole genome shotgun (WGS) entry which is preliminary data.</text>
</comment>
<organism evidence="2 3">
    <name type="scientific">Cupriavidus cauae</name>
    <dbReference type="NCBI Taxonomy" id="2608999"/>
    <lineage>
        <taxon>Bacteria</taxon>
        <taxon>Pseudomonadati</taxon>
        <taxon>Pseudomonadota</taxon>
        <taxon>Betaproteobacteria</taxon>
        <taxon>Burkholderiales</taxon>
        <taxon>Burkholderiaceae</taxon>
        <taxon>Cupriavidus</taxon>
    </lineage>
</organism>
<name>A0A5M8ASZ8_9BURK</name>
<dbReference type="Pfam" id="PF06812">
    <property type="entry name" value="ImpA_N"/>
    <property type="match status" value="1"/>
</dbReference>
<dbReference type="EMBL" id="VWRN01000030">
    <property type="protein sequence ID" value="KAA6125221.1"/>
    <property type="molecule type" value="Genomic_DNA"/>
</dbReference>
<dbReference type="RefSeq" id="WP_149318846.1">
    <property type="nucleotide sequence ID" value="NZ_CP080293.1"/>
</dbReference>
<reference evidence="2 3" key="1">
    <citation type="submission" date="2019-09" db="EMBL/GenBank/DDBJ databases">
        <title>Isolation of a novel species in the genus Cupriavidus from patients with sepsis using whole genome sequencing.</title>
        <authorList>
            <person name="Kweon O.J."/>
            <person name="Lee M.-K."/>
        </authorList>
    </citation>
    <scope>NUCLEOTIDE SEQUENCE [LARGE SCALE GENOMIC DNA]</scope>
    <source>
        <strain evidence="2 3">MKL-01</strain>
    </source>
</reference>
<protein>
    <submittedName>
        <fullName evidence="2">Type VI secretion system protein TssA</fullName>
    </submittedName>
</protein>
<feature type="domain" description="ImpA N-terminal" evidence="1">
    <location>
        <begin position="10"/>
        <end position="132"/>
    </location>
</feature>
<evidence type="ECO:0000259" key="1">
    <source>
        <dbReference type="Pfam" id="PF06812"/>
    </source>
</evidence>
<accession>A0A5M8ASZ8</accession>
<keyword evidence="3" id="KW-1185">Reference proteome</keyword>
<dbReference type="NCBIfam" id="TIGR03363">
    <property type="entry name" value="VI_chp_8"/>
    <property type="match status" value="1"/>
</dbReference>
<dbReference type="AlphaFoldDB" id="A0A5M8ASZ8"/>
<evidence type="ECO:0000313" key="3">
    <source>
        <dbReference type="Proteomes" id="UP000324324"/>
    </source>
</evidence>
<dbReference type="Proteomes" id="UP000324324">
    <property type="component" value="Unassembled WGS sequence"/>
</dbReference>
<gene>
    <name evidence="2" type="primary">tssA</name>
    <name evidence="2" type="ORF">F1599_10515</name>
</gene>